<comment type="similarity">
    <text evidence="4">Belongs to the PEP-utilizing enzyme family.</text>
</comment>
<dbReference type="PANTHER" id="PTHR43030:SF1">
    <property type="entry name" value="PHOSPHOENOLPYRUVATE SYNTHASE"/>
    <property type="match status" value="1"/>
</dbReference>
<dbReference type="Gene3D" id="3.30.1490.20">
    <property type="entry name" value="ATP-grasp fold, A domain"/>
    <property type="match status" value="1"/>
</dbReference>
<evidence type="ECO:0000256" key="14">
    <source>
        <dbReference type="ARBA" id="ARBA00047700"/>
    </source>
</evidence>
<dbReference type="EMBL" id="JAACAK010000142">
    <property type="protein sequence ID" value="NIR76716.1"/>
    <property type="molecule type" value="Genomic_DNA"/>
</dbReference>
<dbReference type="InterPro" id="IPR013815">
    <property type="entry name" value="ATP_grasp_subdomain_1"/>
</dbReference>
<evidence type="ECO:0000313" key="17">
    <source>
        <dbReference type="Proteomes" id="UP000702544"/>
    </source>
</evidence>
<evidence type="ECO:0000256" key="2">
    <source>
        <dbReference type="ARBA" id="ARBA00002988"/>
    </source>
</evidence>
<sequence>MPQINDDEAARYVRWFSEVGSSDVKQVGGKNASLGEMTRELGEAGIRVPTGFAVTAAAYREFLEANDLPERIADKLESFARDEISLAGAGKSIRRLLRKAEFPTRIAHTIKEAYSELSSRAGKR</sequence>
<comment type="cofactor">
    <cofactor evidence="1">
        <name>Mg(2+)</name>
        <dbReference type="ChEBI" id="CHEBI:18420"/>
    </cofactor>
</comment>
<gene>
    <name evidence="16" type="ORF">GWO12_16685</name>
</gene>
<evidence type="ECO:0000256" key="11">
    <source>
        <dbReference type="ARBA" id="ARBA00022840"/>
    </source>
</evidence>
<evidence type="ECO:0000259" key="15">
    <source>
        <dbReference type="Pfam" id="PF01326"/>
    </source>
</evidence>
<evidence type="ECO:0000256" key="1">
    <source>
        <dbReference type="ARBA" id="ARBA00001946"/>
    </source>
</evidence>
<dbReference type="Proteomes" id="UP000702544">
    <property type="component" value="Unassembled WGS sequence"/>
</dbReference>
<protein>
    <recommendedName>
        <fullName evidence="6">Phosphoenolpyruvate synthase</fullName>
        <ecNumber evidence="5">2.7.9.2</ecNumber>
    </recommendedName>
    <alternativeName>
        <fullName evidence="13">Pyruvate, water dikinase</fullName>
    </alternativeName>
</protein>
<proteinExistence type="inferred from homology"/>
<evidence type="ECO:0000256" key="5">
    <source>
        <dbReference type="ARBA" id="ARBA00011996"/>
    </source>
</evidence>
<dbReference type="EC" id="2.7.9.2" evidence="5"/>
<keyword evidence="7" id="KW-0808">Transferase</keyword>
<evidence type="ECO:0000256" key="7">
    <source>
        <dbReference type="ARBA" id="ARBA00022679"/>
    </source>
</evidence>
<keyword evidence="11" id="KW-0067">ATP-binding</keyword>
<evidence type="ECO:0000256" key="12">
    <source>
        <dbReference type="ARBA" id="ARBA00022842"/>
    </source>
</evidence>
<dbReference type="Pfam" id="PF01326">
    <property type="entry name" value="PPDK_N"/>
    <property type="match status" value="1"/>
</dbReference>
<accession>A0AAE4ZCG4</accession>
<comment type="catalytic activity">
    <reaction evidence="14">
        <text>pyruvate + ATP + H2O = phosphoenolpyruvate + AMP + phosphate + 2 H(+)</text>
        <dbReference type="Rhea" id="RHEA:11364"/>
        <dbReference type="ChEBI" id="CHEBI:15361"/>
        <dbReference type="ChEBI" id="CHEBI:15377"/>
        <dbReference type="ChEBI" id="CHEBI:15378"/>
        <dbReference type="ChEBI" id="CHEBI:30616"/>
        <dbReference type="ChEBI" id="CHEBI:43474"/>
        <dbReference type="ChEBI" id="CHEBI:58702"/>
        <dbReference type="ChEBI" id="CHEBI:456215"/>
        <dbReference type="EC" id="2.7.9.2"/>
    </reaction>
</comment>
<dbReference type="InterPro" id="IPR006319">
    <property type="entry name" value="PEP_synth"/>
</dbReference>
<evidence type="ECO:0000256" key="6">
    <source>
        <dbReference type="ARBA" id="ARBA00021623"/>
    </source>
</evidence>
<keyword evidence="8" id="KW-0479">Metal-binding</keyword>
<evidence type="ECO:0000313" key="16">
    <source>
        <dbReference type="EMBL" id="NIR76716.1"/>
    </source>
</evidence>
<evidence type="ECO:0000256" key="10">
    <source>
        <dbReference type="ARBA" id="ARBA00022777"/>
    </source>
</evidence>
<evidence type="ECO:0000256" key="8">
    <source>
        <dbReference type="ARBA" id="ARBA00022723"/>
    </source>
</evidence>
<reference evidence="16 17" key="1">
    <citation type="submission" date="2020-01" db="EMBL/GenBank/DDBJ databases">
        <title>Genomes assembled from Gulf of Kutch pelagic sediment metagenomes.</title>
        <authorList>
            <person name="Chandrashekar M."/>
            <person name="Mahajan M.S."/>
            <person name="Dave K.J."/>
            <person name="Vatsa P."/>
            <person name="Nathani N.M."/>
        </authorList>
    </citation>
    <scope>NUCLEOTIDE SEQUENCE [LARGE SCALE GENOMIC DNA]</scope>
    <source>
        <strain evidence="16">KS3-K002</strain>
    </source>
</reference>
<dbReference type="GO" id="GO:0008986">
    <property type="term" value="F:pyruvate, water dikinase activity"/>
    <property type="evidence" value="ECO:0007669"/>
    <property type="project" value="UniProtKB-EC"/>
</dbReference>
<evidence type="ECO:0000256" key="13">
    <source>
        <dbReference type="ARBA" id="ARBA00033470"/>
    </source>
</evidence>
<name>A0AAE4ZCG4_9BACT</name>
<dbReference type="SUPFAM" id="SSF56059">
    <property type="entry name" value="Glutathione synthetase ATP-binding domain-like"/>
    <property type="match status" value="1"/>
</dbReference>
<dbReference type="PANTHER" id="PTHR43030">
    <property type="entry name" value="PHOSPHOENOLPYRUVATE SYNTHASE"/>
    <property type="match status" value="1"/>
</dbReference>
<dbReference type="AlphaFoldDB" id="A0AAE4ZCG4"/>
<evidence type="ECO:0000256" key="4">
    <source>
        <dbReference type="ARBA" id="ARBA00007837"/>
    </source>
</evidence>
<keyword evidence="9" id="KW-0547">Nucleotide-binding</keyword>
<dbReference type="GO" id="GO:0005524">
    <property type="term" value="F:ATP binding"/>
    <property type="evidence" value="ECO:0007669"/>
    <property type="project" value="UniProtKB-KW"/>
</dbReference>
<evidence type="ECO:0000256" key="3">
    <source>
        <dbReference type="ARBA" id="ARBA00004742"/>
    </source>
</evidence>
<feature type="domain" description="Pyruvate phosphate dikinase AMP/ATP-binding" evidence="15">
    <location>
        <begin position="25"/>
        <end position="123"/>
    </location>
</feature>
<keyword evidence="12" id="KW-0460">Magnesium</keyword>
<organism evidence="16 17">
    <name type="scientific">Candidatus Kutchimonas denitrificans</name>
    <dbReference type="NCBI Taxonomy" id="3056748"/>
    <lineage>
        <taxon>Bacteria</taxon>
        <taxon>Pseudomonadati</taxon>
        <taxon>Gemmatimonadota</taxon>
        <taxon>Gemmatimonadia</taxon>
        <taxon>Candidatus Palauibacterales</taxon>
        <taxon>Candidatus Palauibacteraceae</taxon>
        <taxon>Candidatus Kutchimonas</taxon>
    </lineage>
</organism>
<dbReference type="GO" id="GO:0046872">
    <property type="term" value="F:metal ion binding"/>
    <property type="evidence" value="ECO:0007669"/>
    <property type="project" value="UniProtKB-KW"/>
</dbReference>
<dbReference type="InterPro" id="IPR002192">
    <property type="entry name" value="PPDK_AMP/ATP-bd"/>
</dbReference>
<keyword evidence="10" id="KW-0418">Kinase</keyword>
<comment type="function">
    <text evidence="2">Catalyzes the phosphorylation of pyruvate to phosphoenolpyruvate.</text>
</comment>
<comment type="pathway">
    <text evidence="3">Carbohydrate biosynthesis; gluconeogenesis.</text>
</comment>
<comment type="caution">
    <text evidence="16">The sequence shown here is derived from an EMBL/GenBank/DDBJ whole genome shotgun (WGS) entry which is preliminary data.</text>
</comment>
<evidence type="ECO:0000256" key="9">
    <source>
        <dbReference type="ARBA" id="ARBA00022741"/>
    </source>
</evidence>